<keyword evidence="18" id="KW-0472">Membrane</keyword>
<accession>A0A5C3FGD6</accession>
<dbReference type="GO" id="GO:0005886">
    <property type="term" value="C:plasma membrane"/>
    <property type="evidence" value="ECO:0007669"/>
    <property type="project" value="UniProtKB-SubCell"/>
</dbReference>
<feature type="compositionally biased region" description="Polar residues" evidence="17">
    <location>
        <begin position="51"/>
        <end position="60"/>
    </location>
</feature>
<feature type="region of interest" description="Disordered" evidence="17">
    <location>
        <begin position="40"/>
        <end position="78"/>
    </location>
</feature>
<keyword evidence="5" id="KW-0147">Chitin-binding</keyword>
<dbReference type="PANTHER" id="PTHR10587:SF135">
    <property type="entry name" value="CHITIN DEACETYLASE 3"/>
    <property type="match status" value="1"/>
</dbReference>
<evidence type="ECO:0000259" key="20">
    <source>
        <dbReference type="PROSITE" id="PS51677"/>
    </source>
</evidence>
<keyword evidence="11" id="KW-0961">Cell wall biogenesis/degradation</keyword>
<comment type="function">
    <text evidence="15">Hydrolyzes the N-acetamido groups of N-acetyl-D-glucosamine residues in chitin to form chitosan and acetate. Chitosan is required to anchor melanin to the cell wall, for maintenance of cell wall integrity, and for proper cytokinesis. Chitosan offers an advantage during infection as it is less readily detected than chitin by host immunosurveillance mechanisms.</text>
</comment>
<dbReference type="Proteomes" id="UP000325008">
    <property type="component" value="Unassembled WGS sequence"/>
</dbReference>
<evidence type="ECO:0000256" key="12">
    <source>
        <dbReference type="ARBA" id="ARBA00023326"/>
    </source>
</evidence>
<dbReference type="SUPFAM" id="SSF88713">
    <property type="entry name" value="Glycoside hydrolase/deacetylase"/>
    <property type="match status" value="1"/>
</dbReference>
<dbReference type="InterPro" id="IPR050248">
    <property type="entry name" value="Polysacc_deacetylase_ArnD"/>
</dbReference>
<dbReference type="GO" id="GO:0009272">
    <property type="term" value="P:fungal-type cell wall biogenesis"/>
    <property type="evidence" value="ECO:0007669"/>
    <property type="project" value="UniProtKB-ARBA"/>
</dbReference>
<dbReference type="PANTHER" id="PTHR10587">
    <property type="entry name" value="GLYCOSYL TRANSFERASE-RELATED"/>
    <property type="match status" value="1"/>
</dbReference>
<keyword evidence="9" id="KW-0170">Cobalt</keyword>
<dbReference type="GO" id="GO:0071555">
    <property type="term" value="P:cell wall organization"/>
    <property type="evidence" value="ECO:0007669"/>
    <property type="project" value="UniProtKB-KW"/>
</dbReference>
<evidence type="ECO:0000256" key="11">
    <source>
        <dbReference type="ARBA" id="ARBA00023316"/>
    </source>
</evidence>
<evidence type="ECO:0000256" key="5">
    <source>
        <dbReference type="ARBA" id="ARBA00022669"/>
    </source>
</evidence>
<keyword evidence="8" id="KW-0119">Carbohydrate metabolism</keyword>
<keyword evidence="4" id="KW-0336">GPI-anchor</keyword>
<dbReference type="Pfam" id="PF01522">
    <property type="entry name" value="Polysacc_deac_1"/>
    <property type="match status" value="1"/>
</dbReference>
<dbReference type="FunFam" id="3.20.20.370:FF:000009">
    <property type="entry name" value="Chitin deacetylase"/>
    <property type="match status" value="1"/>
</dbReference>
<dbReference type="PROSITE" id="PS51677">
    <property type="entry name" value="NODB"/>
    <property type="match status" value="1"/>
</dbReference>
<feature type="region of interest" description="Disordered" evidence="17">
    <location>
        <begin position="426"/>
        <end position="464"/>
    </location>
</feature>
<evidence type="ECO:0000256" key="16">
    <source>
        <dbReference type="ARBA" id="ARBA00072867"/>
    </source>
</evidence>
<evidence type="ECO:0000256" key="7">
    <source>
        <dbReference type="ARBA" id="ARBA00023024"/>
    </source>
</evidence>
<feature type="signal peptide" evidence="19">
    <location>
        <begin position="1"/>
        <end position="20"/>
    </location>
</feature>
<feature type="domain" description="NodB homology" evidence="20">
    <location>
        <begin position="139"/>
        <end position="339"/>
    </location>
</feature>
<comment type="cofactor">
    <cofactor evidence="1">
        <name>Co(2+)</name>
        <dbReference type="ChEBI" id="CHEBI:48828"/>
    </cofactor>
</comment>
<protein>
    <recommendedName>
        <fullName evidence="16">Chitin deacetylase 3</fullName>
        <ecNumber evidence="13">3.5.1.41</ecNumber>
    </recommendedName>
</protein>
<evidence type="ECO:0000313" key="22">
    <source>
        <dbReference type="Proteomes" id="UP000325008"/>
    </source>
</evidence>
<keyword evidence="19" id="KW-0732">Signal</keyword>
<keyword evidence="18" id="KW-1133">Transmembrane helix</keyword>
<evidence type="ECO:0000256" key="3">
    <source>
        <dbReference type="ARBA" id="ARBA00010973"/>
    </source>
</evidence>
<sequence>MRLTALTVGAVALAAPLASASRFHERGLVDAADHPAGHLFSKRATHHSITKRQLATTSKNGLPYPPAGSDPPPASSLPKAWVDRYNAKKAAGLIPDIPRSITDPNTRATVYPAGTDMTNVCSWTVQKCDTGDIWLAPDNAVAITFDDGPTPQSPALIEYLQEQKQGATHFLIGSAIVWNPGMMDAYVKADPPMHLGVHTWSHTLQTGKTDMEILGDLGWTMQIIYDLTGSVPMYWRPPEGDVDARVRAIATEVLGMQTVMWNKDADDWCLRQGTGTAQLQTCTTGVGANKTSVIREMTSWATTTNRTGFISLEHETTDQAIDSFKAYHRALKQNNWNVGPVPELQGLPYYQNQWNLTSRKEQVDSILPTREPINVVNSDARRGSRRAPDTSAYANLDGSGAGAQASSSARGAAASYTASVSAAAASSTGSSGSSGSSSSGSSSGSSGSSSSSSSSSKGQSTSGASGLLVGASTVGIGAFAAALALVL</sequence>
<comment type="caution">
    <text evidence="21">The sequence shown here is derived from an EMBL/GenBank/DDBJ whole genome shotgun (WGS) entry which is preliminary data.</text>
</comment>
<evidence type="ECO:0000256" key="13">
    <source>
        <dbReference type="ARBA" id="ARBA00024056"/>
    </source>
</evidence>
<dbReference type="GO" id="GO:0000272">
    <property type="term" value="P:polysaccharide catabolic process"/>
    <property type="evidence" value="ECO:0007669"/>
    <property type="project" value="UniProtKB-KW"/>
</dbReference>
<dbReference type="EMBL" id="OOIQ01000002">
    <property type="protein sequence ID" value="SPO43472.1"/>
    <property type="molecule type" value="Genomic_DNA"/>
</dbReference>
<dbReference type="OrthoDB" id="407355at2759"/>
<evidence type="ECO:0000256" key="10">
    <source>
        <dbReference type="ARBA" id="ARBA00023288"/>
    </source>
</evidence>
<reference evidence="21" key="1">
    <citation type="submission" date="2018-03" db="EMBL/GenBank/DDBJ databases">
        <authorList>
            <person name="Guldener U."/>
        </authorList>
    </citation>
    <scope>NUCLEOTIDE SEQUENCE [LARGE SCALE GENOMIC DNA]</scope>
    <source>
        <strain evidence="21">ATCC34888</strain>
    </source>
</reference>
<evidence type="ECO:0000256" key="1">
    <source>
        <dbReference type="ARBA" id="ARBA00001941"/>
    </source>
</evidence>
<feature type="chain" id="PRO_5023146346" description="Chitin deacetylase 3" evidence="19">
    <location>
        <begin position="21"/>
        <end position="487"/>
    </location>
</feature>
<comment type="subcellular location">
    <subcellularLocation>
        <location evidence="2">Cell membrane</location>
        <topology evidence="2">Lipid-anchor</topology>
        <topology evidence="2">GPI-anchor</topology>
    </subcellularLocation>
</comment>
<dbReference type="InterPro" id="IPR002509">
    <property type="entry name" value="NODB_dom"/>
</dbReference>
<feature type="region of interest" description="Disordered" evidence="17">
    <location>
        <begin position="374"/>
        <end position="405"/>
    </location>
</feature>
<feature type="transmembrane region" description="Helical" evidence="18">
    <location>
        <begin position="464"/>
        <end position="486"/>
    </location>
</feature>
<dbReference type="RefSeq" id="XP_014658901.1">
    <property type="nucleotide sequence ID" value="XM_014803415.1"/>
</dbReference>
<evidence type="ECO:0000256" key="6">
    <source>
        <dbReference type="ARBA" id="ARBA00022685"/>
    </source>
</evidence>
<dbReference type="GO" id="GO:0008061">
    <property type="term" value="F:chitin binding"/>
    <property type="evidence" value="ECO:0007669"/>
    <property type="project" value="UniProtKB-KW"/>
</dbReference>
<proteinExistence type="inferred from homology"/>
<evidence type="ECO:0000256" key="9">
    <source>
        <dbReference type="ARBA" id="ARBA00023285"/>
    </source>
</evidence>
<evidence type="ECO:0000256" key="14">
    <source>
        <dbReference type="ARBA" id="ARBA00048494"/>
    </source>
</evidence>
<evidence type="ECO:0000256" key="15">
    <source>
        <dbReference type="ARBA" id="ARBA00060132"/>
    </source>
</evidence>
<comment type="catalytic activity">
    <reaction evidence="14">
        <text>[(1-&gt;4)-N-acetyl-beta-D-glucosaminyl](n) + n H2O = chitosan + n acetate</text>
        <dbReference type="Rhea" id="RHEA:10464"/>
        <dbReference type="Rhea" id="RHEA-COMP:9593"/>
        <dbReference type="Rhea" id="RHEA-COMP:9597"/>
        <dbReference type="ChEBI" id="CHEBI:15377"/>
        <dbReference type="ChEBI" id="CHEBI:17029"/>
        <dbReference type="ChEBI" id="CHEBI:30089"/>
        <dbReference type="ChEBI" id="CHEBI:57704"/>
        <dbReference type="EC" id="3.5.1.41"/>
    </reaction>
    <physiologicalReaction direction="left-to-right" evidence="14">
        <dbReference type="Rhea" id="RHEA:10465"/>
    </physiologicalReaction>
</comment>
<feature type="compositionally biased region" description="Basic residues" evidence="17">
    <location>
        <begin position="40"/>
        <end position="50"/>
    </location>
</feature>
<dbReference type="Gene3D" id="3.20.20.370">
    <property type="entry name" value="Glycoside hydrolase/deacetylase"/>
    <property type="match status" value="1"/>
</dbReference>
<keyword evidence="22" id="KW-1185">Reference proteome</keyword>
<evidence type="ECO:0000256" key="4">
    <source>
        <dbReference type="ARBA" id="ARBA00022622"/>
    </source>
</evidence>
<organism evidence="21 22">
    <name type="scientific">Pseudozyma antarctica</name>
    <name type="common">Yeast</name>
    <name type="synonym">Candida antarctica</name>
    <dbReference type="NCBI Taxonomy" id="84753"/>
    <lineage>
        <taxon>Eukaryota</taxon>
        <taxon>Fungi</taxon>
        <taxon>Dikarya</taxon>
        <taxon>Basidiomycota</taxon>
        <taxon>Ustilaginomycotina</taxon>
        <taxon>Ustilaginomycetes</taxon>
        <taxon>Ustilaginales</taxon>
        <taxon>Ustilaginaceae</taxon>
        <taxon>Moesziomyces</taxon>
    </lineage>
</organism>
<dbReference type="GO" id="GO:0006032">
    <property type="term" value="P:chitin catabolic process"/>
    <property type="evidence" value="ECO:0007669"/>
    <property type="project" value="UniProtKB-KW"/>
</dbReference>
<keyword evidence="18" id="KW-0812">Transmembrane</keyword>
<name>A0A5C3FGD6_PSEA2</name>
<keyword evidence="4" id="KW-0325">Glycoprotein</keyword>
<dbReference type="AlphaFoldDB" id="A0A5C3FGD6"/>
<dbReference type="GO" id="GO:0004099">
    <property type="term" value="F:chitin deacetylase activity"/>
    <property type="evidence" value="ECO:0007669"/>
    <property type="project" value="UniProtKB-EC"/>
</dbReference>
<keyword evidence="10" id="KW-0449">Lipoprotein</keyword>
<feature type="compositionally biased region" description="Pro residues" evidence="17">
    <location>
        <begin position="63"/>
        <end position="75"/>
    </location>
</feature>
<comment type="similarity">
    <text evidence="3">Belongs to the polysaccharide deacetylase family.</text>
</comment>
<keyword evidence="12" id="KW-0624">Polysaccharide degradation</keyword>
<evidence type="ECO:0000256" key="2">
    <source>
        <dbReference type="ARBA" id="ARBA00004609"/>
    </source>
</evidence>
<evidence type="ECO:0000256" key="17">
    <source>
        <dbReference type="SAM" id="MobiDB-lite"/>
    </source>
</evidence>
<keyword evidence="6" id="KW-0165">Cleavage on pair of basic residues</keyword>
<feature type="compositionally biased region" description="Basic and acidic residues" evidence="17">
    <location>
        <begin position="379"/>
        <end position="388"/>
    </location>
</feature>
<evidence type="ECO:0000313" key="21">
    <source>
        <dbReference type="EMBL" id="SPO43472.1"/>
    </source>
</evidence>
<gene>
    <name evidence="21" type="ORF">PSANT_01157</name>
</gene>
<evidence type="ECO:0000256" key="8">
    <source>
        <dbReference type="ARBA" id="ARBA00023277"/>
    </source>
</evidence>
<dbReference type="GO" id="GO:0098552">
    <property type="term" value="C:side of membrane"/>
    <property type="evidence" value="ECO:0007669"/>
    <property type="project" value="UniProtKB-KW"/>
</dbReference>
<dbReference type="EC" id="3.5.1.41" evidence="13"/>
<evidence type="ECO:0000256" key="19">
    <source>
        <dbReference type="SAM" id="SignalP"/>
    </source>
</evidence>
<evidence type="ECO:0000256" key="18">
    <source>
        <dbReference type="SAM" id="Phobius"/>
    </source>
</evidence>
<keyword evidence="7" id="KW-0146">Chitin degradation</keyword>
<dbReference type="InterPro" id="IPR011330">
    <property type="entry name" value="Glyco_hydro/deAcase_b/a-brl"/>
</dbReference>